<protein>
    <submittedName>
        <fullName evidence="2">Uncharacterized protein</fullName>
    </submittedName>
</protein>
<keyword evidence="1" id="KW-1133">Transmembrane helix</keyword>
<gene>
    <name evidence="2" type="ORF">CK203_053862</name>
</gene>
<evidence type="ECO:0000313" key="3">
    <source>
        <dbReference type="Proteomes" id="UP000288805"/>
    </source>
</evidence>
<organism evidence="2 3">
    <name type="scientific">Vitis vinifera</name>
    <name type="common">Grape</name>
    <dbReference type="NCBI Taxonomy" id="29760"/>
    <lineage>
        <taxon>Eukaryota</taxon>
        <taxon>Viridiplantae</taxon>
        <taxon>Streptophyta</taxon>
        <taxon>Embryophyta</taxon>
        <taxon>Tracheophyta</taxon>
        <taxon>Spermatophyta</taxon>
        <taxon>Magnoliopsida</taxon>
        <taxon>eudicotyledons</taxon>
        <taxon>Gunneridae</taxon>
        <taxon>Pentapetalae</taxon>
        <taxon>rosids</taxon>
        <taxon>Vitales</taxon>
        <taxon>Vitaceae</taxon>
        <taxon>Viteae</taxon>
        <taxon>Vitis</taxon>
    </lineage>
</organism>
<dbReference type="EMBL" id="QGNW01000362">
    <property type="protein sequence ID" value="RVW74838.1"/>
    <property type="molecule type" value="Genomic_DNA"/>
</dbReference>
<dbReference type="AlphaFoldDB" id="A0A438GRN8"/>
<evidence type="ECO:0000313" key="2">
    <source>
        <dbReference type="EMBL" id="RVW74838.1"/>
    </source>
</evidence>
<proteinExistence type="predicted"/>
<dbReference type="Gene3D" id="3.40.50.20">
    <property type="match status" value="1"/>
</dbReference>
<sequence length="271" mass="30531">MDEKELDVRMKTIWTLPRCDPSLPSIFSFTNIFFIFGYSYSLVLRHTTEEVLAACIEAIEPDRAALTSELRNQVMNDLMEGLKKQRWFTGFDLADEPPVRYSVEQWVKLAKEVQATVFIAVYHLVQGLLHRFRQFLSILECAWRHGKDGTLQFLLEAGGVPYTGPGVETSKICMDKVATSLALNHLEKFGVLTINKKVLRKEDLLNAPVHDIWHDLTSKLQSETLCVKPARDGCSTGVARLCCSTGVTKTWQIMASSYLLLIAIMLTSLSG</sequence>
<comment type="caution">
    <text evidence="2">The sequence shown here is derived from an EMBL/GenBank/DDBJ whole genome shotgun (WGS) entry which is preliminary data.</text>
</comment>
<keyword evidence="1" id="KW-0812">Transmembrane</keyword>
<keyword evidence="1" id="KW-0472">Membrane</keyword>
<dbReference type="Proteomes" id="UP000288805">
    <property type="component" value="Unassembled WGS sequence"/>
</dbReference>
<reference evidence="2 3" key="1">
    <citation type="journal article" date="2018" name="PLoS Genet.">
        <title>Population sequencing reveals clonal diversity and ancestral inbreeding in the grapevine cultivar Chardonnay.</title>
        <authorList>
            <person name="Roach M.J."/>
            <person name="Johnson D.L."/>
            <person name="Bohlmann J."/>
            <person name="van Vuuren H.J."/>
            <person name="Jones S.J."/>
            <person name="Pretorius I.S."/>
            <person name="Schmidt S.A."/>
            <person name="Borneman A.R."/>
        </authorList>
    </citation>
    <scope>NUCLEOTIDE SEQUENCE [LARGE SCALE GENOMIC DNA]</scope>
    <source>
        <strain evidence="3">cv. Chardonnay</strain>
        <tissue evidence="2">Leaf</tissue>
    </source>
</reference>
<dbReference type="InterPro" id="IPR016185">
    <property type="entry name" value="PreATP-grasp_dom_sf"/>
</dbReference>
<accession>A0A438GRN8</accession>
<evidence type="ECO:0000256" key="1">
    <source>
        <dbReference type="SAM" id="Phobius"/>
    </source>
</evidence>
<feature type="transmembrane region" description="Helical" evidence="1">
    <location>
        <begin position="21"/>
        <end position="40"/>
    </location>
</feature>
<name>A0A438GRN8_VITVI</name>
<dbReference type="SUPFAM" id="SSF52440">
    <property type="entry name" value="PreATP-grasp domain"/>
    <property type="match status" value="1"/>
</dbReference>